<gene>
    <name evidence="1" type="ORF">JQX41_05180</name>
    <name evidence="2" type="ORF">JQX48_05180</name>
</gene>
<dbReference type="Pfam" id="PF02620">
    <property type="entry name" value="YceD"/>
    <property type="match status" value="1"/>
</dbReference>
<organism evidence="1 3">
    <name type="scientific">Marivita cryptomonadis</name>
    <dbReference type="NCBI Taxonomy" id="505252"/>
    <lineage>
        <taxon>Bacteria</taxon>
        <taxon>Pseudomonadati</taxon>
        <taxon>Pseudomonadota</taxon>
        <taxon>Alphaproteobacteria</taxon>
        <taxon>Rhodobacterales</taxon>
        <taxon>Roseobacteraceae</taxon>
        <taxon>Marivita</taxon>
    </lineage>
</organism>
<dbReference type="EMBL" id="JAFBXF010000003">
    <property type="protein sequence ID" value="MBM2416351.1"/>
    <property type="molecule type" value="Genomic_DNA"/>
</dbReference>
<proteinExistence type="predicted"/>
<name>A0A9Q2S0U3_9RHOB</name>
<dbReference type="RefSeq" id="WP_138488176.1">
    <property type="nucleotide sequence ID" value="NZ_JAFBWU010000003.1"/>
</dbReference>
<dbReference type="InterPro" id="IPR003772">
    <property type="entry name" value="YceD"/>
</dbReference>
<protein>
    <submittedName>
        <fullName evidence="1">DUF177 domain-containing protein</fullName>
    </submittedName>
</protein>
<comment type="caution">
    <text evidence="1">The sequence shown here is derived from an EMBL/GenBank/DDBJ whole genome shotgun (WGS) entry which is preliminary data.</text>
</comment>
<evidence type="ECO:0000313" key="1">
    <source>
        <dbReference type="EMBL" id="MBM2411684.1"/>
    </source>
</evidence>
<dbReference type="Proteomes" id="UP000755667">
    <property type="component" value="Unassembled WGS sequence"/>
</dbReference>
<keyword evidence="4" id="KW-1185">Reference proteome</keyword>
<dbReference type="EMBL" id="JAFBXE010000003">
    <property type="protein sequence ID" value="MBM2411684.1"/>
    <property type="molecule type" value="Genomic_DNA"/>
</dbReference>
<evidence type="ECO:0000313" key="2">
    <source>
        <dbReference type="EMBL" id="MBM2416351.1"/>
    </source>
</evidence>
<evidence type="ECO:0000313" key="3">
    <source>
        <dbReference type="Proteomes" id="UP000755667"/>
    </source>
</evidence>
<accession>A0A9Q2S0U3</accession>
<reference evidence="1 4" key="1">
    <citation type="submission" date="2021-01" db="EMBL/GenBank/DDBJ databases">
        <title>Diatom-associated Roseobacters Show Island Model of Population Structure.</title>
        <authorList>
            <person name="Qu L."/>
            <person name="Feng X."/>
            <person name="Chen Y."/>
            <person name="Li L."/>
            <person name="Wang X."/>
            <person name="Hu Z."/>
            <person name="Wang H."/>
            <person name="Luo H."/>
        </authorList>
    </citation>
    <scope>NUCLEOTIDE SEQUENCE</scope>
    <source>
        <strain evidence="2 4">CC28-63</strain>
        <strain evidence="1">CC28-69</strain>
    </source>
</reference>
<dbReference type="Proteomes" id="UP000809440">
    <property type="component" value="Unassembled WGS sequence"/>
</dbReference>
<evidence type="ECO:0000313" key="4">
    <source>
        <dbReference type="Proteomes" id="UP000809440"/>
    </source>
</evidence>
<sequence length="185" mass="20264">MPQEVLKPGEYRVSDLSSRRETAFDLQPDADMRAAIARQLDLPGVKKLRFTGEISPSGARGWTLTAKLGATVVQPCVVTLDPVTTRIDEAVERRYVPEEYFDDVEAGAEMEMPEDTSTEPLGAIISAYDAMVESLLLALPLYPRTENAELGEAVFAEDGVAPLKDEDTKPFAGLAALRDQFDEKS</sequence>
<dbReference type="AlphaFoldDB" id="A0A9Q2S0U3"/>